<comment type="caution">
    <text evidence="3">The sequence shown here is derived from an EMBL/GenBank/DDBJ whole genome shotgun (WGS) entry which is preliminary data.</text>
</comment>
<evidence type="ECO:0000313" key="4">
    <source>
        <dbReference type="Proteomes" id="UP001258017"/>
    </source>
</evidence>
<dbReference type="SUPFAM" id="SSF48317">
    <property type="entry name" value="Acid phosphatase/Vanadium-dependent haloperoxidase"/>
    <property type="match status" value="1"/>
</dbReference>
<feature type="transmembrane region" description="Helical" evidence="1">
    <location>
        <begin position="167"/>
        <end position="189"/>
    </location>
</feature>
<feature type="domain" description="Phosphatidic acid phosphatase type 2/haloperoxidase" evidence="2">
    <location>
        <begin position="78"/>
        <end position="184"/>
    </location>
</feature>
<feature type="transmembrane region" description="Helical" evidence="1">
    <location>
        <begin position="46"/>
        <end position="67"/>
    </location>
</feature>
<dbReference type="GO" id="GO:0042392">
    <property type="term" value="F:sphingosine-1-phosphate phosphatase activity"/>
    <property type="evidence" value="ECO:0007669"/>
    <property type="project" value="TreeGrafter"/>
</dbReference>
<dbReference type="EMBL" id="JAIFRP010000021">
    <property type="protein sequence ID" value="KAK2585293.1"/>
    <property type="molecule type" value="Genomic_DNA"/>
</dbReference>
<sequence length="208" mass="24019">MAEEEKRQVPTILRKTLAVDAYLTDVFVRIVEKCMPLRQLKTHYKALEVSCHGIPWITLTLASIWIFHTTSLYQMQVNLFLGLLLDILFIAVLKALVRRRRPAINDDPFSMGPDKYAFPSGHASRVTFLVYFFLYLWPLSAIWTPPLLAWCISVCLSRLLMRRHHILDVLAGILLGIFEGMIINCIYLNKDTCTHLVSWITNEKVDDI</sequence>
<reference evidence="3" key="2">
    <citation type="journal article" date="2023" name="Commun. Biol.">
        <title>Intrasexual cuticular hydrocarbon dimorphism in a wasp sheds light on hydrocarbon biosynthesis genes in Hymenoptera.</title>
        <authorList>
            <person name="Moris V.C."/>
            <person name="Podsiadlowski L."/>
            <person name="Martin S."/>
            <person name="Oeyen J.P."/>
            <person name="Donath A."/>
            <person name="Petersen M."/>
            <person name="Wilbrandt J."/>
            <person name="Misof B."/>
            <person name="Liedtke D."/>
            <person name="Thamm M."/>
            <person name="Scheiner R."/>
            <person name="Schmitt T."/>
            <person name="Niehuis O."/>
        </authorList>
    </citation>
    <scope>NUCLEOTIDE SEQUENCE</scope>
    <source>
        <strain evidence="3">GBR_01_08_01A</strain>
    </source>
</reference>
<dbReference type="Pfam" id="PF01569">
    <property type="entry name" value="PAP2"/>
    <property type="match status" value="1"/>
</dbReference>
<keyword evidence="4" id="KW-1185">Reference proteome</keyword>
<proteinExistence type="predicted"/>
<dbReference type="Gene3D" id="1.20.144.10">
    <property type="entry name" value="Phosphatidic acid phosphatase type 2/haloperoxidase"/>
    <property type="match status" value="1"/>
</dbReference>
<organism evidence="3 4">
    <name type="scientific">Odynerus spinipes</name>
    <dbReference type="NCBI Taxonomy" id="1348599"/>
    <lineage>
        <taxon>Eukaryota</taxon>
        <taxon>Metazoa</taxon>
        <taxon>Ecdysozoa</taxon>
        <taxon>Arthropoda</taxon>
        <taxon>Hexapoda</taxon>
        <taxon>Insecta</taxon>
        <taxon>Pterygota</taxon>
        <taxon>Neoptera</taxon>
        <taxon>Endopterygota</taxon>
        <taxon>Hymenoptera</taxon>
        <taxon>Apocrita</taxon>
        <taxon>Aculeata</taxon>
        <taxon>Vespoidea</taxon>
        <taxon>Vespidae</taxon>
        <taxon>Eumeninae</taxon>
        <taxon>Odynerus</taxon>
    </lineage>
</organism>
<dbReference type="SMART" id="SM00014">
    <property type="entry name" value="acidPPc"/>
    <property type="match status" value="1"/>
</dbReference>
<evidence type="ECO:0000259" key="2">
    <source>
        <dbReference type="SMART" id="SM00014"/>
    </source>
</evidence>
<keyword evidence="1" id="KW-1133">Transmembrane helix</keyword>
<dbReference type="InterPro" id="IPR036938">
    <property type="entry name" value="PAP2/HPO_sf"/>
</dbReference>
<evidence type="ECO:0000256" key="1">
    <source>
        <dbReference type="SAM" id="Phobius"/>
    </source>
</evidence>
<feature type="transmembrane region" description="Helical" evidence="1">
    <location>
        <begin position="79"/>
        <end position="97"/>
    </location>
</feature>
<accession>A0AAD9RTT6</accession>
<dbReference type="PANTHER" id="PTHR14969:SF13">
    <property type="entry name" value="AT30094P"/>
    <property type="match status" value="1"/>
</dbReference>
<protein>
    <recommendedName>
        <fullName evidence="2">Phosphatidic acid phosphatase type 2/haloperoxidase domain-containing protein</fullName>
    </recommendedName>
</protein>
<dbReference type="AlphaFoldDB" id="A0AAD9RTT6"/>
<reference evidence="3" key="1">
    <citation type="submission" date="2021-08" db="EMBL/GenBank/DDBJ databases">
        <authorList>
            <person name="Misof B."/>
            <person name="Oliver O."/>
            <person name="Podsiadlowski L."/>
            <person name="Donath A."/>
            <person name="Peters R."/>
            <person name="Mayer C."/>
            <person name="Rust J."/>
            <person name="Gunkel S."/>
            <person name="Lesny P."/>
            <person name="Martin S."/>
            <person name="Oeyen J.P."/>
            <person name="Petersen M."/>
            <person name="Panagiotis P."/>
            <person name="Wilbrandt J."/>
            <person name="Tanja T."/>
        </authorList>
    </citation>
    <scope>NUCLEOTIDE SEQUENCE</scope>
    <source>
        <strain evidence="3">GBR_01_08_01A</strain>
        <tissue evidence="3">Thorax + abdomen</tissue>
    </source>
</reference>
<name>A0AAD9RTT6_9HYME</name>
<dbReference type="InterPro" id="IPR000326">
    <property type="entry name" value="PAP2/HPO"/>
</dbReference>
<dbReference type="Proteomes" id="UP001258017">
    <property type="component" value="Unassembled WGS sequence"/>
</dbReference>
<keyword evidence="1" id="KW-0812">Transmembrane</keyword>
<dbReference type="PANTHER" id="PTHR14969">
    <property type="entry name" value="SPHINGOSINE-1-PHOSPHATE PHOSPHOHYDROLASE"/>
    <property type="match status" value="1"/>
</dbReference>
<dbReference type="CDD" id="cd03391">
    <property type="entry name" value="PAP2_containing_2_like"/>
    <property type="match status" value="1"/>
</dbReference>
<gene>
    <name evidence="3" type="ORF">KPH14_009980</name>
</gene>
<evidence type="ECO:0000313" key="3">
    <source>
        <dbReference type="EMBL" id="KAK2585293.1"/>
    </source>
</evidence>
<keyword evidence="1" id="KW-0472">Membrane</keyword>